<dbReference type="GO" id="GO:0016829">
    <property type="term" value="F:lyase activity"/>
    <property type="evidence" value="ECO:0007669"/>
    <property type="project" value="UniProtKB-KW"/>
</dbReference>
<evidence type="ECO:0000256" key="1">
    <source>
        <dbReference type="ARBA" id="ARBA00023239"/>
    </source>
</evidence>
<gene>
    <name evidence="2" type="primary">ppgD</name>
</gene>
<protein>
    <submittedName>
        <fullName evidence="2">Beta-hydroxymyristoyl-acyl carrier protein dehydratase</fullName>
    </submittedName>
</protein>
<dbReference type="EMBL" id="GU211010">
    <property type="protein sequence ID" value="ADQ74612.1"/>
    <property type="molecule type" value="Genomic_DNA"/>
</dbReference>
<dbReference type="InterPro" id="IPR013114">
    <property type="entry name" value="FabA_FabZ"/>
</dbReference>
<evidence type="ECO:0000313" key="2">
    <source>
        <dbReference type="EMBL" id="ADQ74612.1"/>
    </source>
</evidence>
<accession>G8AA82</accession>
<dbReference type="PANTHER" id="PTHR30272:SF1">
    <property type="entry name" value="3-HYDROXYACYL-[ACYL-CARRIER-PROTEIN] DEHYDRATASE"/>
    <property type="match status" value="1"/>
</dbReference>
<dbReference type="SUPFAM" id="SSF54637">
    <property type="entry name" value="Thioesterase/thiol ester dehydrase-isomerase"/>
    <property type="match status" value="1"/>
</dbReference>
<proteinExistence type="predicted"/>
<name>G8AA82_PSEPU</name>
<dbReference type="InterPro" id="IPR029069">
    <property type="entry name" value="HotDog_dom_sf"/>
</dbReference>
<dbReference type="Pfam" id="PF07977">
    <property type="entry name" value="FabA"/>
    <property type="match status" value="1"/>
</dbReference>
<dbReference type="CDD" id="cd01288">
    <property type="entry name" value="FabZ"/>
    <property type="match status" value="1"/>
</dbReference>
<dbReference type="PANTHER" id="PTHR30272">
    <property type="entry name" value="3-HYDROXYACYL-[ACYL-CARRIER-PROTEIN] DEHYDRATASE"/>
    <property type="match status" value="1"/>
</dbReference>
<keyword evidence="1" id="KW-0456">Lyase</keyword>
<dbReference type="Gene3D" id="3.10.129.10">
    <property type="entry name" value="Hotdog Thioesterase"/>
    <property type="match status" value="1"/>
</dbReference>
<organism evidence="2">
    <name type="scientific">Pseudomonas putida</name>
    <name type="common">Arthrobacter siderocapsulatus</name>
    <dbReference type="NCBI Taxonomy" id="303"/>
    <lineage>
        <taxon>Bacteria</taxon>
        <taxon>Pseudomonadati</taxon>
        <taxon>Pseudomonadota</taxon>
        <taxon>Gammaproteobacteria</taxon>
        <taxon>Pseudomonadales</taxon>
        <taxon>Pseudomonadaceae</taxon>
        <taxon>Pseudomonas</taxon>
    </lineage>
</organism>
<reference evidence="2" key="1">
    <citation type="journal article" date="2011" name="Chem. Biol.">
        <title>Promysalin, a Salicylate-Containing Pseudomonas putida Antibiotic, Promotes Surface Colonization and Selectively Targets Other Pseudomonas.</title>
        <authorList>
            <person name="Li W."/>
            <person name="Estrada-de los Santos P."/>
            <person name="Matthijs S."/>
            <person name="Xie G.-L."/>
            <person name="Busson R."/>
            <person name="Cornelis P."/>
            <person name="Rozenski J."/>
            <person name="De Mot R."/>
        </authorList>
    </citation>
    <scope>NUCLEOTIDE SEQUENCE</scope>
    <source>
        <strain evidence="2">RW10S1</strain>
    </source>
</reference>
<dbReference type="AlphaFoldDB" id="G8AA82"/>
<sequence>MNIEKNLLIDGVVAIEPWQTIQCISQVPEQAPVFDGHFPGRPILPGVLMVELMAQAGGFLYMLSSDFDKMAFLVNIKQAKFNGFVAPGEQLQADVRITHRADSYLVCEGVLKSTDVVARAQWMLRLMPFDNDVLRQAVQHTVLDCQGRHR</sequence>